<sequence length="482" mass="51829">MRSARGALGLVLLGLGLSHCKGDPDGAGDAGVDASVPPLEQTVMRDVHLLDVDARQQRLIAVELDGGTLAHELASGETRRIAPGAWSGRFTQDGGAVVLSSFPQDGISTAWLWRPGDAEARTLGTQVWGGVVLKEGAEPYVAFAERTDGGGAALRRVLLRECDAQACTVQTLAQLDGGLPLEPVLLAGERFLWISRDKRGWAFDTVSGTLVEAGGDVSHVLRISPSGNRFARVTPDRHVQVHETGTGTLLWDVVVPPDDKSITQSAFFGEDTFIVNTWRAGSPAPSPPELASHACTAQGCTWFADSTCEPRQVRGGTVLSCYATDCFGVRCSPRYALMREPGVVFSGRNSSYDQQPAVSDDLTSAVWMTYELRNQPGTRTLSWDRDPPVQSLTFPTQINLNVFDFVPGQQRFVFVNPKHVADGGVENVLSVWDETGVEERGVVEGYPGGALIRMDPPVLYMTGYELGPDGPPVASVLQRFAL</sequence>
<organism evidence="1 2">
    <name type="scientific">Corallococcus macrosporus</name>
    <dbReference type="NCBI Taxonomy" id="35"/>
    <lineage>
        <taxon>Bacteria</taxon>
        <taxon>Pseudomonadati</taxon>
        <taxon>Myxococcota</taxon>
        <taxon>Myxococcia</taxon>
        <taxon>Myxococcales</taxon>
        <taxon>Cystobacterineae</taxon>
        <taxon>Myxococcaceae</taxon>
        <taxon>Corallococcus</taxon>
    </lineage>
</organism>
<dbReference type="InterPro" id="IPR011044">
    <property type="entry name" value="Quino_amine_DH_bsu"/>
</dbReference>
<dbReference type="RefSeq" id="WP_207048030.1">
    <property type="nucleotide sequence ID" value="NZ_JAFIMU010000002.1"/>
</dbReference>
<evidence type="ECO:0000313" key="2">
    <source>
        <dbReference type="Proteomes" id="UP000664052"/>
    </source>
</evidence>
<reference evidence="1 2" key="1">
    <citation type="submission" date="2021-02" db="EMBL/GenBank/DDBJ databases">
        <title>De Novo genome assembly of isolated myxobacteria.</title>
        <authorList>
            <person name="Stevens D.C."/>
        </authorList>
    </citation>
    <scope>NUCLEOTIDE SEQUENCE [LARGE SCALE GENOMIC DNA]</scope>
    <source>
        <strain evidence="1 2">ATCC 29039</strain>
    </source>
</reference>
<proteinExistence type="predicted"/>
<keyword evidence="2" id="KW-1185">Reference proteome</keyword>
<evidence type="ECO:0008006" key="3">
    <source>
        <dbReference type="Google" id="ProtNLM"/>
    </source>
</evidence>
<dbReference type="EMBL" id="JAFIMU010000002">
    <property type="protein sequence ID" value="MBN8226139.1"/>
    <property type="molecule type" value="Genomic_DNA"/>
</dbReference>
<name>A0ABS3D3D4_9BACT</name>
<evidence type="ECO:0000313" key="1">
    <source>
        <dbReference type="EMBL" id="MBN8226139.1"/>
    </source>
</evidence>
<dbReference type="Proteomes" id="UP000664052">
    <property type="component" value="Unassembled WGS sequence"/>
</dbReference>
<gene>
    <name evidence="1" type="ORF">JYK02_01300</name>
</gene>
<dbReference type="SUPFAM" id="SSF50969">
    <property type="entry name" value="YVTN repeat-like/Quinoprotein amine dehydrogenase"/>
    <property type="match status" value="1"/>
</dbReference>
<comment type="caution">
    <text evidence="1">The sequence shown here is derived from an EMBL/GenBank/DDBJ whole genome shotgun (WGS) entry which is preliminary data.</text>
</comment>
<protein>
    <recommendedName>
        <fullName evidence="3">Lipoprotein</fullName>
    </recommendedName>
</protein>
<accession>A0ABS3D3D4</accession>